<dbReference type="EMBL" id="CAXAMM010012337">
    <property type="protein sequence ID" value="CAK9028649.1"/>
    <property type="molecule type" value="Genomic_DNA"/>
</dbReference>
<feature type="transmembrane region" description="Helical" evidence="7">
    <location>
        <begin position="112"/>
        <end position="132"/>
    </location>
</feature>
<evidence type="ECO:0000256" key="2">
    <source>
        <dbReference type="ARBA" id="ARBA00006690"/>
    </source>
</evidence>
<feature type="transmembrane region" description="Helical" evidence="7">
    <location>
        <begin position="427"/>
        <end position="447"/>
    </location>
</feature>
<dbReference type="Pfam" id="PF08627">
    <property type="entry name" value="CRT-like"/>
    <property type="match status" value="1"/>
</dbReference>
<evidence type="ECO:0000256" key="1">
    <source>
        <dbReference type="ARBA" id="ARBA00004141"/>
    </source>
</evidence>
<evidence type="ECO:0000256" key="4">
    <source>
        <dbReference type="ARBA" id="ARBA00022692"/>
    </source>
</evidence>
<comment type="caution">
    <text evidence="8">The sequence shown here is derived from an EMBL/GenBank/DDBJ whole genome shotgun (WGS) entry which is preliminary data.</text>
</comment>
<feature type="transmembrane region" description="Helical" evidence="7">
    <location>
        <begin position="231"/>
        <end position="252"/>
    </location>
</feature>
<comment type="subcellular location">
    <subcellularLocation>
        <location evidence="1">Membrane</location>
        <topology evidence="1">Multi-pass membrane protein</topology>
    </subcellularLocation>
</comment>
<evidence type="ECO:0000313" key="9">
    <source>
        <dbReference type="Proteomes" id="UP001642464"/>
    </source>
</evidence>
<feature type="transmembrane region" description="Helical" evidence="7">
    <location>
        <begin position="193"/>
        <end position="211"/>
    </location>
</feature>
<proteinExistence type="inferred from homology"/>
<feature type="transmembrane region" description="Helical" evidence="7">
    <location>
        <begin position="494"/>
        <end position="511"/>
    </location>
</feature>
<dbReference type="PANTHER" id="PTHR31326">
    <property type="entry name" value="PROTEIN CLT2, CHLOROPLASTIC"/>
    <property type="match status" value="1"/>
</dbReference>
<feature type="transmembrane region" description="Helical" evidence="7">
    <location>
        <begin position="303"/>
        <end position="322"/>
    </location>
</feature>
<feature type="transmembrane region" description="Helical" evidence="7">
    <location>
        <begin position="360"/>
        <end position="377"/>
    </location>
</feature>
<evidence type="ECO:0000256" key="6">
    <source>
        <dbReference type="ARBA" id="ARBA00023136"/>
    </source>
</evidence>
<feature type="transmembrane region" description="Helical" evidence="7">
    <location>
        <begin position="467"/>
        <end position="488"/>
    </location>
</feature>
<keyword evidence="3" id="KW-0813">Transport</keyword>
<evidence type="ECO:0000256" key="3">
    <source>
        <dbReference type="ARBA" id="ARBA00022448"/>
    </source>
</evidence>
<dbReference type="Proteomes" id="UP001642464">
    <property type="component" value="Unassembled WGS sequence"/>
</dbReference>
<feature type="transmembrane region" description="Helical" evidence="7">
    <location>
        <begin position="36"/>
        <end position="58"/>
    </location>
</feature>
<organism evidence="8 9">
    <name type="scientific">Durusdinium trenchii</name>
    <dbReference type="NCBI Taxonomy" id="1381693"/>
    <lineage>
        <taxon>Eukaryota</taxon>
        <taxon>Sar</taxon>
        <taxon>Alveolata</taxon>
        <taxon>Dinophyceae</taxon>
        <taxon>Suessiales</taxon>
        <taxon>Symbiodiniaceae</taxon>
        <taxon>Durusdinium</taxon>
    </lineage>
</organism>
<feature type="transmembrane region" description="Helical" evidence="7">
    <location>
        <begin position="70"/>
        <end position="91"/>
    </location>
</feature>
<sequence length="553" mass="60242">MEKDSETPWRCLLAILAVLLTAALRRRWANLPAPSSAMLGGGLLMLLTAVLATVNRVFYKVALVPLGDYVFFLAQFTTFGYVFVYWSAFLFNRSRGAISDGQLSFAGRRWQTFAWIGALEAGSVLLGMLSAKSLPGEILPVLSKLFLVFQMAFSKMLLKRRYSQSQLSGCALCVLGVVASAGSSLRLRSFDASPAVLFILSLALPALASVLKEKLFADARATLSEELNVFVVNTLGSSCQAVCVLLLLPVLAELQGVGDIREYLEEGASAFLSAPIWPCFYLAVNLFFNVSVLILLRTTSAVSVSLAMALAVPITALVFASWDVPLDVGPFKAQFSTPTPDMSAMLKLGGVSWNPINGKMAGFAGIVAMGYIAYHLFQLDGIFVPRLLYVYAFVVFLGALHICAFPSNPMPKKTKETKNNHGNFSDVIALSLIAVALSWYFYPQHLYQDLGPLKAQFRNESADLSTLRKFVAGLFLIIALIFSGVKWNPINGKMGGMGGFIASGYTAFSVYKADDEKFIPQLFYVYALVLFLGSLHIFAFPSNPPLAKPDKKD</sequence>
<dbReference type="InterPro" id="IPR013936">
    <property type="entry name" value="CRT-like"/>
</dbReference>
<reference evidence="8 9" key="1">
    <citation type="submission" date="2024-02" db="EMBL/GenBank/DDBJ databases">
        <authorList>
            <person name="Chen Y."/>
            <person name="Shah S."/>
            <person name="Dougan E. K."/>
            <person name="Thang M."/>
            <person name="Chan C."/>
        </authorList>
    </citation>
    <scope>NUCLEOTIDE SEQUENCE [LARGE SCALE GENOMIC DNA]</scope>
</reference>
<feature type="transmembrane region" description="Helical" evidence="7">
    <location>
        <begin position="523"/>
        <end position="541"/>
    </location>
</feature>
<name>A0ABP0KP41_9DINO</name>
<feature type="transmembrane region" description="Helical" evidence="7">
    <location>
        <begin position="138"/>
        <end position="158"/>
    </location>
</feature>
<accession>A0ABP0KP41</accession>
<feature type="transmembrane region" description="Helical" evidence="7">
    <location>
        <begin position="170"/>
        <end position="187"/>
    </location>
</feature>
<feature type="transmembrane region" description="Helical" evidence="7">
    <location>
        <begin position="389"/>
        <end position="407"/>
    </location>
</feature>
<feature type="transmembrane region" description="Helical" evidence="7">
    <location>
        <begin position="272"/>
        <end position="296"/>
    </location>
</feature>
<keyword evidence="9" id="KW-1185">Reference proteome</keyword>
<evidence type="ECO:0000256" key="5">
    <source>
        <dbReference type="ARBA" id="ARBA00022989"/>
    </source>
</evidence>
<evidence type="ECO:0000256" key="7">
    <source>
        <dbReference type="SAM" id="Phobius"/>
    </source>
</evidence>
<comment type="similarity">
    <text evidence="2">Belongs to the CRT-like transporter family.</text>
</comment>
<gene>
    <name evidence="8" type="ORF">SCF082_LOCUS18460</name>
</gene>
<dbReference type="PANTHER" id="PTHR31326:SF1">
    <property type="entry name" value="PROTEIN CLT2, CHLOROPLASTIC"/>
    <property type="match status" value="1"/>
</dbReference>
<evidence type="ECO:0000313" key="8">
    <source>
        <dbReference type="EMBL" id="CAK9028649.1"/>
    </source>
</evidence>
<keyword evidence="5 7" id="KW-1133">Transmembrane helix</keyword>
<keyword evidence="4 7" id="KW-0812">Transmembrane</keyword>
<keyword evidence="6 7" id="KW-0472">Membrane</keyword>
<protein>
    <submittedName>
        <fullName evidence="8">Chloroplastic (CRT-like transporter 3) (Chloroquine-resistance transporter-like transporter 3)</fullName>
    </submittedName>
</protein>